<dbReference type="AlphaFoldDB" id="A0A3D8II18"/>
<dbReference type="Proteomes" id="UP000256379">
    <property type="component" value="Unassembled WGS sequence"/>
</dbReference>
<comment type="caution">
    <text evidence="1">The sequence shown here is derived from an EMBL/GenBank/DDBJ whole genome shotgun (WGS) entry which is preliminary data.</text>
</comment>
<dbReference type="OrthoDB" id="5321065at2"/>
<proteinExistence type="predicted"/>
<keyword evidence="2" id="KW-1185">Reference proteome</keyword>
<name>A0A3D8II18_9HELI</name>
<protein>
    <submittedName>
        <fullName evidence="1">Uncharacterized protein</fullName>
    </submittedName>
</protein>
<evidence type="ECO:0000313" key="1">
    <source>
        <dbReference type="EMBL" id="RDU64889.1"/>
    </source>
</evidence>
<reference evidence="1 2" key="1">
    <citation type="submission" date="2018-04" db="EMBL/GenBank/DDBJ databases">
        <title>Novel Campyloabacter and Helicobacter Species and Strains.</title>
        <authorList>
            <person name="Mannion A.J."/>
            <person name="Shen Z."/>
            <person name="Fox J.G."/>
        </authorList>
    </citation>
    <scope>NUCLEOTIDE SEQUENCE [LARGE SCALE GENOMIC DNA]</scope>
    <source>
        <strain evidence="1 2">MIT 17-337</strain>
    </source>
</reference>
<accession>A0A3D8II18</accession>
<dbReference type="SUPFAM" id="SSF53474">
    <property type="entry name" value="alpha/beta-Hydrolases"/>
    <property type="match status" value="1"/>
</dbReference>
<sequence length="258" mass="29786">MLPVVIMPKHIQNFTKQQYKLYSGNISPQESLRLADLTNTESKHILCFIGGFLDTYCKVLYHIFEECILRNNLSIIPSTPCDIQYKNMQENSINNNQNLHTNTPTFNNKESDFGKETSYTKFDTHLCFMYSSFNCFDFLKDFIPNIIHAGYKFSAISHSWGAKNIIRLCLQYDFCIDTLITLDCVGHFTITHRPSKIKRWENIYITDFYGHYARENLAPIIGHGQQFISYADSNIGIPPPAHHASVSDMLKYSKIVTI</sequence>
<dbReference type="RefSeq" id="WP_115543381.1">
    <property type="nucleotide sequence ID" value="NZ_NXLQ01000017.1"/>
</dbReference>
<organism evidence="1 2">
    <name type="scientific">Helicobacter didelphidarum</name>
    <dbReference type="NCBI Taxonomy" id="2040648"/>
    <lineage>
        <taxon>Bacteria</taxon>
        <taxon>Pseudomonadati</taxon>
        <taxon>Campylobacterota</taxon>
        <taxon>Epsilonproteobacteria</taxon>
        <taxon>Campylobacterales</taxon>
        <taxon>Helicobacteraceae</taxon>
        <taxon>Helicobacter</taxon>
    </lineage>
</organism>
<dbReference type="EMBL" id="NXLQ01000017">
    <property type="protein sequence ID" value="RDU64889.1"/>
    <property type="molecule type" value="Genomic_DNA"/>
</dbReference>
<evidence type="ECO:0000313" key="2">
    <source>
        <dbReference type="Proteomes" id="UP000256379"/>
    </source>
</evidence>
<dbReference type="InterPro" id="IPR029058">
    <property type="entry name" value="AB_hydrolase_fold"/>
</dbReference>
<gene>
    <name evidence="1" type="ORF">CQA53_07405</name>
</gene>